<feature type="region of interest" description="Disordered" evidence="1">
    <location>
        <begin position="1"/>
        <end position="315"/>
    </location>
</feature>
<dbReference type="Proteomes" id="UP000294933">
    <property type="component" value="Unassembled WGS sequence"/>
</dbReference>
<feature type="compositionally biased region" description="Polar residues" evidence="1">
    <location>
        <begin position="176"/>
        <end position="214"/>
    </location>
</feature>
<protein>
    <submittedName>
        <fullName evidence="2">Uncharacterized protein</fullName>
    </submittedName>
</protein>
<organism evidence="2 3">
    <name type="scientific">Rickenella mellea</name>
    <dbReference type="NCBI Taxonomy" id="50990"/>
    <lineage>
        <taxon>Eukaryota</taxon>
        <taxon>Fungi</taxon>
        <taxon>Dikarya</taxon>
        <taxon>Basidiomycota</taxon>
        <taxon>Agaricomycotina</taxon>
        <taxon>Agaricomycetes</taxon>
        <taxon>Hymenochaetales</taxon>
        <taxon>Rickenellaceae</taxon>
        <taxon>Rickenella</taxon>
    </lineage>
</organism>
<proteinExistence type="predicted"/>
<feature type="compositionally biased region" description="Basic and acidic residues" evidence="1">
    <location>
        <begin position="67"/>
        <end position="81"/>
    </location>
</feature>
<accession>A0A4Y7PWS4</accession>
<evidence type="ECO:0000313" key="2">
    <source>
        <dbReference type="EMBL" id="TDL19521.1"/>
    </source>
</evidence>
<feature type="compositionally biased region" description="Low complexity" evidence="1">
    <location>
        <begin position="1"/>
        <end position="19"/>
    </location>
</feature>
<gene>
    <name evidence="2" type="ORF">BD410DRAFT_437877</name>
</gene>
<dbReference type="OrthoDB" id="3331921at2759"/>
<evidence type="ECO:0000313" key="3">
    <source>
        <dbReference type="Proteomes" id="UP000294933"/>
    </source>
</evidence>
<feature type="compositionally biased region" description="Basic and acidic residues" evidence="1">
    <location>
        <begin position="135"/>
        <end position="144"/>
    </location>
</feature>
<feature type="compositionally biased region" description="Acidic residues" evidence="1">
    <location>
        <begin position="91"/>
        <end position="106"/>
    </location>
</feature>
<feature type="compositionally biased region" description="Polar residues" evidence="1">
    <location>
        <begin position="237"/>
        <end position="247"/>
    </location>
</feature>
<name>A0A4Y7PWS4_9AGAM</name>
<sequence length="465" mass="51568">MLRSSGSPSVPRGPRPQSVRVERERDENGEGSGSSSSKQRLDLLEGEGRYEMHVFANLGNGNGTNGSEEKRNSGGGTERKVTIGHPFGASEDVDEDEEEEEEEEGQDEKRWWGADTLARRGKARDSLFGLQENATKGRGEDSRRSSTSSLPDNLRQGHGVRWDPFPPHTIGGTNIPGESTSFGETTQSGDESQSFEGTQLSFPSLASVSATDYPSTPHPGAKTPLPRELRLYRHHSTSSSIPQFTSNRDADDNMSHFSGRSRQPYRRTLPPSRRPRHSSQDSSIPQFLRNRSPSPSLKSAKTQRRMTSPEILQNFKARNIFDEERGEGEPSSPPAQSALDDTSIMIISAGNGEPSIFEPSMFKAASVAATRASTGSLWSTYTYPKPLVLPELDDDLREGRYEFDDDNMFRPIDWTGNGNGNAGNAAARNVDDGQRRGHPFVEESPKRRWRVHPLKRIAEMGRLRW</sequence>
<feature type="compositionally biased region" description="Basic and acidic residues" evidence="1">
    <location>
        <begin position="39"/>
        <end position="52"/>
    </location>
</feature>
<dbReference type="VEuPathDB" id="FungiDB:BD410DRAFT_437877"/>
<reference evidence="2 3" key="1">
    <citation type="submission" date="2018-06" db="EMBL/GenBank/DDBJ databases">
        <title>A transcriptomic atlas of mushroom development highlights an independent origin of complex multicellularity.</title>
        <authorList>
            <consortium name="DOE Joint Genome Institute"/>
            <person name="Krizsan K."/>
            <person name="Almasi E."/>
            <person name="Merenyi Z."/>
            <person name="Sahu N."/>
            <person name="Viragh M."/>
            <person name="Koszo T."/>
            <person name="Mondo S."/>
            <person name="Kiss B."/>
            <person name="Balint B."/>
            <person name="Kues U."/>
            <person name="Barry K."/>
            <person name="Hegedus J.C."/>
            <person name="Henrissat B."/>
            <person name="Johnson J."/>
            <person name="Lipzen A."/>
            <person name="Ohm R."/>
            <person name="Nagy I."/>
            <person name="Pangilinan J."/>
            <person name="Yan J."/>
            <person name="Xiong Y."/>
            <person name="Grigoriev I.V."/>
            <person name="Hibbett D.S."/>
            <person name="Nagy L.G."/>
        </authorList>
    </citation>
    <scope>NUCLEOTIDE SEQUENCE [LARGE SCALE GENOMIC DNA]</scope>
    <source>
        <strain evidence="2 3">SZMC22713</strain>
    </source>
</reference>
<dbReference type="EMBL" id="ML170196">
    <property type="protein sequence ID" value="TDL19521.1"/>
    <property type="molecule type" value="Genomic_DNA"/>
</dbReference>
<keyword evidence="3" id="KW-1185">Reference proteome</keyword>
<evidence type="ECO:0000256" key="1">
    <source>
        <dbReference type="SAM" id="MobiDB-lite"/>
    </source>
</evidence>
<feature type="compositionally biased region" description="Polar residues" evidence="1">
    <location>
        <begin position="280"/>
        <end position="300"/>
    </location>
</feature>
<dbReference type="AlphaFoldDB" id="A0A4Y7PWS4"/>